<dbReference type="EMBL" id="BPVZ01000456">
    <property type="protein sequence ID" value="GKV51211.1"/>
    <property type="molecule type" value="Genomic_DNA"/>
</dbReference>
<dbReference type="AlphaFoldDB" id="A0AAV5MMR0"/>
<reference evidence="1 2" key="1">
    <citation type="journal article" date="2021" name="Commun. Biol.">
        <title>The genome of Shorea leprosula (Dipterocarpaceae) highlights the ecological relevance of drought in aseasonal tropical rainforests.</title>
        <authorList>
            <person name="Ng K.K.S."/>
            <person name="Kobayashi M.J."/>
            <person name="Fawcett J.A."/>
            <person name="Hatakeyama M."/>
            <person name="Paape T."/>
            <person name="Ng C.H."/>
            <person name="Ang C.C."/>
            <person name="Tnah L.H."/>
            <person name="Lee C.T."/>
            <person name="Nishiyama T."/>
            <person name="Sese J."/>
            <person name="O'Brien M.J."/>
            <person name="Copetti D."/>
            <person name="Mohd Noor M.I."/>
            <person name="Ong R.C."/>
            <person name="Putra M."/>
            <person name="Sireger I.Z."/>
            <person name="Indrioko S."/>
            <person name="Kosugi Y."/>
            <person name="Izuno A."/>
            <person name="Isagi Y."/>
            <person name="Lee S.L."/>
            <person name="Shimizu K.K."/>
        </authorList>
    </citation>
    <scope>NUCLEOTIDE SEQUENCE [LARGE SCALE GENOMIC DNA]</scope>
    <source>
        <strain evidence="1">214</strain>
    </source>
</reference>
<evidence type="ECO:0000313" key="1">
    <source>
        <dbReference type="EMBL" id="GKV51211.1"/>
    </source>
</evidence>
<accession>A0AAV5MMR0</accession>
<proteinExistence type="predicted"/>
<gene>
    <name evidence="1" type="ORF">SLEP1_g57880</name>
</gene>
<name>A0AAV5MMR0_9ROSI</name>
<sequence length="41" mass="4594">MQSAPISLRRSACAVLVLTCKKAATVWRKEESNSWHFGIDC</sequence>
<organism evidence="1 2">
    <name type="scientific">Rubroshorea leprosula</name>
    <dbReference type="NCBI Taxonomy" id="152421"/>
    <lineage>
        <taxon>Eukaryota</taxon>
        <taxon>Viridiplantae</taxon>
        <taxon>Streptophyta</taxon>
        <taxon>Embryophyta</taxon>
        <taxon>Tracheophyta</taxon>
        <taxon>Spermatophyta</taxon>
        <taxon>Magnoliopsida</taxon>
        <taxon>eudicotyledons</taxon>
        <taxon>Gunneridae</taxon>
        <taxon>Pentapetalae</taxon>
        <taxon>rosids</taxon>
        <taxon>malvids</taxon>
        <taxon>Malvales</taxon>
        <taxon>Dipterocarpaceae</taxon>
        <taxon>Rubroshorea</taxon>
    </lineage>
</organism>
<protein>
    <submittedName>
        <fullName evidence="1">Uncharacterized protein</fullName>
    </submittedName>
</protein>
<comment type="caution">
    <text evidence="1">The sequence shown here is derived from an EMBL/GenBank/DDBJ whole genome shotgun (WGS) entry which is preliminary data.</text>
</comment>
<dbReference type="Proteomes" id="UP001054252">
    <property type="component" value="Unassembled WGS sequence"/>
</dbReference>
<keyword evidence="2" id="KW-1185">Reference proteome</keyword>
<evidence type="ECO:0000313" key="2">
    <source>
        <dbReference type="Proteomes" id="UP001054252"/>
    </source>
</evidence>